<evidence type="ECO:0000256" key="8">
    <source>
        <dbReference type="ARBA" id="ARBA00023125"/>
    </source>
</evidence>
<dbReference type="PANTHER" id="PTHR24399:SF31">
    <property type="entry name" value="ZINC FINGER PROTEIN PLAGL1"/>
    <property type="match status" value="1"/>
</dbReference>
<evidence type="ECO:0000256" key="11">
    <source>
        <dbReference type="ARBA" id="ARBA00023242"/>
    </source>
</evidence>
<keyword evidence="10" id="KW-0804">Transcription</keyword>
<feature type="domain" description="C2H2-type" evidence="13">
    <location>
        <begin position="211"/>
        <end position="239"/>
    </location>
</feature>
<sequence length="460" mass="51341">MKTFFTSALNQSESTEWKLVASPQVVDPLAQGVPINDSSSLVIPSSSEQESPGLNDQKRFICPQLLCAKSFSSKYKLCRHMATHSMQKSHQCIHCGKLFHRKDHLKNHLQTHNPNKEALQCPECSKHYSTKHGHRRHLALHAAASGDLSCKLCLQVFRDSQSVMEHLKSHSRRASGANKEKKYPCEHCDRCFYTRKDVRRHLVVHTGRKDFQCHFCAQRFGRKDHLTRHLKKSHCEETPRIKIEPPDNMSNMSCNSAMVKEEFGSLMCMQPRDFMPVGMYSSPFQAMPNTNPSHSLVPNSLSMGLNFPNECTASVPVTSSPRPTSRVPLTTTSYPPKSEMDCFFSDGSSCLSSTELPSSTTQPIMDEAFLSTLCDPLSGSNVDFSHFFSFLPVNLPPCNIPVSTAGMIMGYPQGDPQQLLNTLNHSQAHNSSGAVGPSPPPTYTSDLCNSILPRFHQAFK</sequence>
<keyword evidence="5 12" id="KW-0863">Zinc-finger</keyword>
<comment type="similarity">
    <text evidence="2">Belongs to the krueppel C2H2-type zinc-finger protein family.</text>
</comment>
<keyword evidence="8" id="KW-0238">DNA-binding</keyword>
<feature type="domain" description="C2H2-type" evidence="13">
    <location>
        <begin position="183"/>
        <end position="210"/>
    </location>
</feature>
<name>A0A8C5PWK6_9ANUR</name>
<dbReference type="GO" id="GO:0001817">
    <property type="term" value="P:regulation of cytokine production"/>
    <property type="evidence" value="ECO:0007669"/>
    <property type="project" value="TreeGrafter"/>
</dbReference>
<evidence type="ECO:0000256" key="3">
    <source>
        <dbReference type="ARBA" id="ARBA00022723"/>
    </source>
</evidence>
<dbReference type="OrthoDB" id="3533395at2759"/>
<reference evidence="14" key="1">
    <citation type="submission" date="2025-08" db="UniProtKB">
        <authorList>
            <consortium name="Ensembl"/>
        </authorList>
    </citation>
    <scope>IDENTIFICATION</scope>
</reference>
<dbReference type="PROSITE" id="PS00028">
    <property type="entry name" value="ZINC_FINGER_C2H2_1"/>
    <property type="match status" value="6"/>
</dbReference>
<evidence type="ECO:0000256" key="12">
    <source>
        <dbReference type="PROSITE-ProRule" id="PRU00042"/>
    </source>
</evidence>
<keyword evidence="9" id="KW-0010">Activator</keyword>
<keyword evidence="11" id="KW-0539">Nucleus</keyword>
<feature type="domain" description="C2H2-type" evidence="13">
    <location>
        <begin position="60"/>
        <end position="89"/>
    </location>
</feature>
<protein>
    <submittedName>
        <fullName evidence="14">PLAG1 like zinc finger 2</fullName>
    </submittedName>
</protein>
<keyword evidence="15" id="KW-1185">Reference proteome</keyword>
<evidence type="ECO:0000256" key="6">
    <source>
        <dbReference type="ARBA" id="ARBA00022833"/>
    </source>
</evidence>
<keyword evidence="3" id="KW-0479">Metal-binding</keyword>
<keyword evidence="7" id="KW-0805">Transcription regulation</keyword>
<dbReference type="Gene3D" id="3.30.160.60">
    <property type="entry name" value="Classic Zinc Finger"/>
    <property type="match status" value="5"/>
</dbReference>
<dbReference type="GO" id="GO:0002682">
    <property type="term" value="P:regulation of immune system process"/>
    <property type="evidence" value="ECO:0007669"/>
    <property type="project" value="TreeGrafter"/>
</dbReference>
<evidence type="ECO:0000256" key="4">
    <source>
        <dbReference type="ARBA" id="ARBA00022737"/>
    </source>
</evidence>
<dbReference type="PROSITE" id="PS50157">
    <property type="entry name" value="ZINC_FINGER_C2H2_2"/>
    <property type="match status" value="6"/>
</dbReference>
<dbReference type="InterPro" id="IPR013087">
    <property type="entry name" value="Znf_C2H2_type"/>
</dbReference>
<feature type="domain" description="C2H2-type" evidence="13">
    <location>
        <begin position="90"/>
        <end position="117"/>
    </location>
</feature>
<dbReference type="GO" id="GO:0001228">
    <property type="term" value="F:DNA-binding transcription activator activity, RNA polymerase II-specific"/>
    <property type="evidence" value="ECO:0007669"/>
    <property type="project" value="TreeGrafter"/>
</dbReference>
<evidence type="ECO:0000256" key="9">
    <source>
        <dbReference type="ARBA" id="ARBA00023159"/>
    </source>
</evidence>
<dbReference type="Pfam" id="PF00096">
    <property type="entry name" value="zf-C2H2"/>
    <property type="match status" value="3"/>
</dbReference>
<keyword evidence="4" id="KW-0677">Repeat</keyword>
<evidence type="ECO:0000256" key="10">
    <source>
        <dbReference type="ARBA" id="ARBA00023163"/>
    </source>
</evidence>
<dbReference type="GO" id="GO:0005654">
    <property type="term" value="C:nucleoplasm"/>
    <property type="evidence" value="ECO:0007669"/>
    <property type="project" value="TreeGrafter"/>
</dbReference>
<evidence type="ECO:0000313" key="15">
    <source>
        <dbReference type="Proteomes" id="UP000694569"/>
    </source>
</evidence>
<dbReference type="PANTHER" id="PTHR24399">
    <property type="entry name" value="ZINC FINGER AND BTB DOMAIN-CONTAINING"/>
    <property type="match status" value="1"/>
</dbReference>
<dbReference type="Ensembl" id="ENSLLET00000030189.1">
    <property type="protein sequence ID" value="ENSLLEP00000029058.1"/>
    <property type="gene ID" value="ENSLLEG00000018451.1"/>
</dbReference>
<dbReference type="GeneTree" id="ENSGT00940000160566"/>
<reference evidence="14" key="2">
    <citation type="submission" date="2025-09" db="UniProtKB">
        <authorList>
            <consortium name="Ensembl"/>
        </authorList>
    </citation>
    <scope>IDENTIFICATION</scope>
</reference>
<accession>A0A8C5PWK6</accession>
<dbReference type="SMART" id="SM00355">
    <property type="entry name" value="ZnF_C2H2"/>
    <property type="match status" value="6"/>
</dbReference>
<feature type="domain" description="C2H2-type" evidence="13">
    <location>
        <begin position="119"/>
        <end position="146"/>
    </location>
</feature>
<organism evidence="14 15">
    <name type="scientific">Leptobrachium leishanense</name>
    <name type="common">Leishan spiny toad</name>
    <dbReference type="NCBI Taxonomy" id="445787"/>
    <lineage>
        <taxon>Eukaryota</taxon>
        <taxon>Metazoa</taxon>
        <taxon>Chordata</taxon>
        <taxon>Craniata</taxon>
        <taxon>Vertebrata</taxon>
        <taxon>Euteleostomi</taxon>
        <taxon>Amphibia</taxon>
        <taxon>Batrachia</taxon>
        <taxon>Anura</taxon>
        <taxon>Pelobatoidea</taxon>
        <taxon>Megophryidae</taxon>
        <taxon>Leptobrachium</taxon>
    </lineage>
</organism>
<dbReference type="GO" id="GO:0001227">
    <property type="term" value="F:DNA-binding transcription repressor activity, RNA polymerase II-specific"/>
    <property type="evidence" value="ECO:0007669"/>
    <property type="project" value="TreeGrafter"/>
</dbReference>
<evidence type="ECO:0000256" key="1">
    <source>
        <dbReference type="ARBA" id="ARBA00004123"/>
    </source>
</evidence>
<evidence type="ECO:0000259" key="13">
    <source>
        <dbReference type="PROSITE" id="PS50157"/>
    </source>
</evidence>
<evidence type="ECO:0000313" key="14">
    <source>
        <dbReference type="Ensembl" id="ENSLLEP00000029058.1"/>
    </source>
</evidence>
<dbReference type="Proteomes" id="UP000694569">
    <property type="component" value="Unplaced"/>
</dbReference>
<dbReference type="GO" id="GO:0008270">
    <property type="term" value="F:zinc ion binding"/>
    <property type="evidence" value="ECO:0007669"/>
    <property type="project" value="UniProtKB-KW"/>
</dbReference>
<dbReference type="GO" id="GO:0000978">
    <property type="term" value="F:RNA polymerase II cis-regulatory region sequence-specific DNA binding"/>
    <property type="evidence" value="ECO:0007669"/>
    <property type="project" value="TreeGrafter"/>
</dbReference>
<dbReference type="SUPFAM" id="SSF57667">
    <property type="entry name" value="beta-beta-alpha zinc fingers"/>
    <property type="match status" value="3"/>
</dbReference>
<dbReference type="FunFam" id="3.30.160.60:FF:000256">
    <property type="entry name" value="PLAG1 like zinc finger 2"/>
    <property type="match status" value="1"/>
</dbReference>
<evidence type="ECO:0000256" key="5">
    <source>
        <dbReference type="ARBA" id="ARBA00022771"/>
    </source>
</evidence>
<gene>
    <name evidence="14" type="primary">PLAGL2</name>
</gene>
<evidence type="ECO:0000256" key="7">
    <source>
        <dbReference type="ARBA" id="ARBA00023015"/>
    </source>
</evidence>
<keyword evidence="6" id="KW-0862">Zinc</keyword>
<feature type="domain" description="C2H2-type" evidence="13">
    <location>
        <begin position="148"/>
        <end position="175"/>
    </location>
</feature>
<dbReference type="InterPro" id="IPR036236">
    <property type="entry name" value="Znf_C2H2_sf"/>
</dbReference>
<comment type="subcellular location">
    <subcellularLocation>
        <location evidence="1">Nucleus</location>
    </subcellularLocation>
</comment>
<evidence type="ECO:0000256" key="2">
    <source>
        <dbReference type="ARBA" id="ARBA00006991"/>
    </source>
</evidence>
<dbReference type="FunFam" id="3.30.160.60:FF:000231">
    <property type="entry name" value="PLAG1 like zinc finger 2"/>
    <property type="match status" value="1"/>
</dbReference>
<proteinExistence type="inferred from homology"/>
<dbReference type="AlphaFoldDB" id="A0A8C5PWK6"/>